<evidence type="ECO:0000313" key="1">
    <source>
        <dbReference type="EMBL" id="PQO47408.1"/>
    </source>
</evidence>
<name>A0A2S8GSK3_9BACT</name>
<dbReference type="AlphaFoldDB" id="A0A2S8GSK3"/>
<accession>A0A2S8GSK3</accession>
<dbReference type="RefSeq" id="WP_105334298.1">
    <property type="nucleotide sequence ID" value="NZ_PUHZ01000005.1"/>
</dbReference>
<organism evidence="1 2">
    <name type="scientific">Blastopirellula marina</name>
    <dbReference type="NCBI Taxonomy" id="124"/>
    <lineage>
        <taxon>Bacteria</taxon>
        <taxon>Pseudomonadati</taxon>
        <taxon>Planctomycetota</taxon>
        <taxon>Planctomycetia</taxon>
        <taxon>Pirellulales</taxon>
        <taxon>Pirellulaceae</taxon>
        <taxon>Blastopirellula</taxon>
    </lineage>
</organism>
<gene>
    <name evidence="1" type="ORF">C5Y93_05020</name>
</gene>
<comment type="caution">
    <text evidence="1">The sequence shown here is derived from an EMBL/GenBank/DDBJ whole genome shotgun (WGS) entry which is preliminary data.</text>
</comment>
<dbReference type="Proteomes" id="UP000237819">
    <property type="component" value="Unassembled WGS sequence"/>
</dbReference>
<sequence length="75" mass="8630">MFKPSKEKPFVATAAAIEAHRQETIIQCLEVLREQAERYNGLDYLQVFQNTEPSEPDLWAIEDKAAITFLLPSDY</sequence>
<proteinExistence type="predicted"/>
<dbReference type="EMBL" id="PUHZ01000005">
    <property type="protein sequence ID" value="PQO47408.1"/>
    <property type="molecule type" value="Genomic_DNA"/>
</dbReference>
<evidence type="ECO:0000313" key="2">
    <source>
        <dbReference type="Proteomes" id="UP000237819"/>
    </source>
</evidence>
<protein>
    <submittedName>
        <fullName evidence="1">Uncharacterized protein</fullName>
    </submittedName>
</protein>
<reference evidence="1 2" key="1">
    <citation type="submission" date="2018-02" db="EMBL/GenBank/DDBJ databases">
        <title>Comparative genomes isolates from brazilian mangrove.</title>
        <authorList>
            <person name="Araujo J.E."/>
            <person name="Taketani R.G."/>
            <person name="Silva M.C.P."/>
            <person name="Loureco M.V."/>
            <person name="Andreote F.D."/>
        </authorList>
    </citation>
    <scope>NUCLEOTIDE SEQUENCE [LARGE SCALE GENOMIC DNA]</scope>
    <source>
        <strain evidence="1 2">Nap-Phe MGV</strain>
    </source>
</reference>